<dbReference type="GO" id="GO:0000978">
    <property type="term" value="F:RNA polymerase II cis-regulatory region sequence-specific DNA binding"/>
    <property type="evidence" value="ECO:0007669"/>
    <property type="project" value="TreeGrafter"/>
</dbReference>
<feature type="region of interest" description="Disordered" evidence="12">
    <location>
        <begin position="55"/>
        <end position="106"/>
    </location>
</feature>
<name>L7M5W1_RHIPC</name>
<evidence type="ECO:0000256" key="1">
    <source>
        <dbReference type="ARBA" id="ARBA00004123"/>
    </source>
</evidence>
<evidence type="ECO:0000256" key="12">
    <source>
        <dbReference type="SAM" id="MobiDB-lite"/>
    </source>
</evidence>
<evidence type="ECO:0000256" key="4">
    <source>
        <dbReference type="ARBA" id="ARBA00023125"/>
    </source>
</evidence>
<evidence type="ECO:0000256" key="3">
    <source>
        <dbReference type="ARBA" id="ARBA00023015"/>
    </source>
</evidence>
<dbReference type="GO" id="GO:0046983">
    <property type="term" value="F:protein dimerization activity"/>
    <property type="evidence" value="ECO:0007669"/>
    <property type="project" value="InterPro"/>
</dbReference>
<evidence type="ECO:0000256" key="9">
    <source>
        <dbReference type="ARBA" id="ARBA00070444"/>
    </source>
</evidence>
<organism evidence="14">
    <name type="scientific">Rhipicephalus pulchellus</name>
    <name type="common">Yellow backed tick</name>
    <name type="synonym">Dermacentor pulchellus</name>
    <dbReference type="NCBI Taxonomy" id="72859"/>
    <lineage>
        <taxon>Eukaryota</taxon>
        <taxon>Metazoa</taxon>
        <taxon>Ecdysozoa</taxon>
        <taxon>Arthropoda</taxon>
        <taxon>Chelicerata</taxon>
        <taxon>Arachnida</taxon>
        <taxon>Acari</taxon>
        <taxon>Parasitiformes</taxon>
        <taxon>Ixodida</taxon>
        <taxon>Ixodoidea</taxon>
        <taxon>Ixodidae</taxon>
        <taxon>Rhipicephalinae</taxon>
        <taxon>Rhipicephalus</taxon>
        <taxon>Rhipicephalus</taxon>
    </lineage>
</organism>
<evidence type="ECO:0000256" key="7">
    <source>
        <dbReference type="ARBA" id="ARBA00057176"/>
    </source>
</evidence>
<feature type="compositionally biased region" description="Low complexity" evidence="12">
    <location>
        <begin position="58"/>
        <end position="69"/>
    </location>
</feature>
<sequence>MSLDTLLEAAKYIEYRSEAKARGEIPQDYQTFALQSKAIAAADEFRIQARQQLHNASRCDNSSDSYSSNHCDDGREKRRSGGRRRGEEQTYIDEQTMGSLPARTGGTREVHNKLEKNRRAHLKECFETLKRQLPNMDDRKTSNLTILRGALRYIQSLKRREREYEHEMERLAREKIAAQQRLATLKKDLSLQLDYLDMSALLPEKDNETTTTASECGNYSDLDEDLDEKPRPQPSSVSPASSPKPALSFLCDVAGNSENGKPPIFPTNHKLIDTLNGATGSSNIVNASSSSALNNIGTNITSVFTSSTGHTTAISGCGATPVVVSGGRATAPRASPGKATSPMATPLLSVTNNSKMVGTPATPLGTSTSLASLVSQQQSQVVTTPASLGLVSASPTSVSGTAAMGPSIPAGTVQVVASPSGTVKVIGVAPAPSGPTAGASAPGAVSSTGVGGGPLVALAVAASTAAGSAAQSTAGKSLVRVATSAASSGIGRPAPTTGATPVTLVTAAKSLFLGGPQGGVAATVATVGSNPQPVVAVAGPPTATVVTTPTVRRGLPQILTPRMTGATVLSNSTVGTLKPVRGSSPALSQLAAHVTHVAAATAPTGQIPLMAPISVVGHLPTLLSQQFLSPGLGPLAAAAAATAGGNAHHHHHHHHAGATAVVKPLVVVSLPNVVAQPATSSSVGTAQ</sequence>
<feature type="domain" description="BHLH" evidence="13">
    <location>
        <begin position="106"/>
        <end position="157"/>
    </location>
</feature>
<comment type="function">
    <text evidence="7">Binds DNA as a heterodimer with MAX and represses transcription. Binds to the canonical E box sequence 5'-CACGTG-3' and, with higher affinity, to 5'-CACGCG-3'.</text>
</comment>
<dbReference type="CDD" id="cd11402">
    <property type="entry name" value="bHLHzip_Mnt"/>
    <property type="match status" value="1"/>
</dbReference>
<dbReference type="GO" id="GO:0005634">
    <property type="term" value="C:nucleus"/>
    <property type="evidence" value="ECO:0007669"/>
    <property type="project" value="UniProtKB-SubCell"/>
</dbReference>
<accession>L7M5W1</accession>
<keyword evidence="3" id="KW-0805">Transcription regulation</keyword>
<dbReference type="FunFam" id="4.10.280.10:FF:000034">
    <property type="entry name" value="MAX network transcriptional repressor"/>
    <property type="match status" value="1"/>
</dbReference>
<keyword evidence="4" id="KW-0238">DNA-binding</keyword>
<evidence type="ECO:0000256" key="6">
    <source>
        <dbReference type="ARBA" id="ARBA00023242"/>
    </source>
</evidence>
<evidence type="ECO:0000256" key="10">
    <source>
        <dbReference type="ARBA" id="ARBA00083368"/>
    </source>
</evidence>
<dbReference type="InterPro" id="IPR036638">
    <property type="entry name" value="HLH_DNA-bd_sf"/>
</dbReference>
<evidence type="ECO:0000259" key="13">
    <source>
        <dbReference type="PROSITE" id="PS50888"/>
    </source>
</evidence>
<evidence type="ECO:0000256" key="8">
    <source>
        <dbReference type="ARBA" id="ARBA00062701"/>
    </source>
</evidence>
<dbReference type="InterPro" id="IPR011598">
    <property type="entry name" value="bHLH_dom"/>
</dbReference>
<dbReference type="SUPFAM" id="SSF47459">
    <property type="entry name" value="HLH, helix-loop-helix DNA-binding domain"/>
    <property type="match status" value="1"/>
</dbReference>
<evidence type="ECO:0000256" key="5">
    <source>
        <dbReference type="ARBA" id="ARBA00023163"/>
    </source>
</evidence>
<reference evidence="14" key="2">
    <citation type="journal article" date="2015" name="J. Proteomics">
        <title>Sexual differences in the sialomes of the zebra tick, Rhipicephalus pulchellus.</title>
        <authorList>
            <person name="Tan A.W."/>
            <person name="Francischetti I.M."/>
            <person name="Slovak M."/>
            <person name="Kini R.M."/>
            <person name="Ribeiro J.M."/>
        </authorList>
    </citation>
    <scope>NUCLEOTIDE SEQUENCE</scope>
    <source>
        <tissue evidence="14">Salivary gland</tissue>
    </source>
</reference>
<keyword evidence="2" id="KW-0678">Repressor</keyword>
<feature type="region of interest" description="Disordered" evidence="12">
    <location>
        <begin position="206"/>
        <end position="244"/>
    </location>
</feature>
<dbReference type="PANTHER" id="PTHR11969:SF99">
    <property type="entry name" value="MAX-BINDING PROTEIN MNT"/>
    <property type="match status" value="1"/>
</dbReference>
<feature type="compositionally biased region" description="Low complexity" evidence="12">
    <location>
        <begin position="234"/>
        <end position="244"/>
    </location>
</feature>
<evidence type="ECO:0000313" key="14">
    <source>
        <dbReference type="EMBL" id="JAA59252.1"/>
    </source>
</evidence>
<dbReference type="PANTHER" id="PTHR11969">
    <property type="entry name" value="MAX DIMERIZATION, MAD"/>
    <property type="match status" value="1"/>
</dbReference>
<evidence type="ECO:0000256" key="11">
    <source>
        <dbReference type="SAM" id="Coils"/>
    </source>
</evidence>
<proteinExistence type="evidence at transcript level"/>
<keyword evidence="6" id="KW-0539">Nucleus</keyword>
<comment type="subcellular location">
    <subcellularLocation>
        <location evidence="1">Nucleus</location>
    </subcellularLocation>
</comment>
<dbReference type="Gene3D" id="4.10.280.10">
    <property type="entry name" value="Helix-loop-helix DNA-binding domain"/>
    <property type="match status" value="1"/>
</dbReference>
<dbReference type="EMBL" id="GACK01005782">
    <property type="protein sequence ID" value="JAA59252.1"/>
    <property type="molecule type" value="mRNA"/>
</dbReference>
<dbReference type="Pfam" id="PF00010">
    <property type="entry name" value="HLH"/>
    <property type="match status" value="1"/>
</dbReference>
<keyword evidence="5" id="KW-0804">Transcription</keyword>
<dbReference type="AlphaFoldDB" id="L7M5W1"/>
<dbReference type="GO" id="GO:0000981">
    <property type="term" value="F:DNA-binding transcription factor activity, RNA polymerase II-specific"/>
    <property type="evidence" value="ECO:0007669"/>
    <property type="project" value="TreeGrafter"/>
</dbReference>
<evidence type="ECO:0000256" key="2">
    <source>
        <dbReference type="ARBA" id="ARBA00022491"/>
    </source>
</evidence>
<protein>
    <recommendedName>
        <fullName evidence="9">Max-binding protein MNT</fullName>
    </recommendedName>
    <alternativeName>
        <fullName evidence="10">Myc antagonist MNT</fullName>
    </alternativeName>
</protein>
<dbReference type="PROSITE" id="PS50888">
    <property type="entry name" value="BHLH"/>
    <property type="match status" value="1"/>
</dbReference>
<dbReference type="SMART" id="SM00353">
    <property type="entry name" value="HLH"/>
    <property type="match status" value="1"/>
</dbReference>
<reference evidence="14" key="1">
    <citation type="submission" date="2012-11" db="EMBL/GenBank/DDBJ databases">
        <authorList>
            <person name="Lucero-Rivera Y.E."/>
            <person name="Tovar-Ramirez D."/>
        </authorList>
    </citation>
    <scope>NUCLEOTIDE SEQUENCE</scope>
    <source>
        <tissue evidence="14">Salivary gland</tissue>
    </source>
</reference>
<keyword evidence="11" id="KW-0175">Coiled coil</keyword>
<feature type="coiled-coil region" evidence="11">
    <location>
        <begin position="154"/>
        <end position="188"/>
    </location>
</feature>
<comment type="subunit">
    <text evidence="8">Efficient DNA binding requires dimerization with another bHLH protein. Binds DNA as a homodimer or a heterodimer with MAX.</text>
</comment>